<feature type="compositionally biased region" description="Basic and acidic residues" evidence="1">
    <location>
        <begin position="212"/>
        <end position="221"/>
    </location>
</feature>
<evidence type="ECO:0000313" key="3">
    <source>
        <dbReference type="Proteomes" id="UP001235303"/>
    </source>
</evidence>
<protein>
    <submittedName>
        <fullName evidence="2">Uncharacterized protein</fullName>
    </submittedName>
</protein>
<reference evidence="2 3" key="1">
    <citation type="submission" date="2023-01" db="EMBL/GenBank/DDBJ databases">
        <title>Novel diversity within Roseofilum (Cyanobacteria; Desertifilaceae) from marine benthic mats with descriptions of four novel species.</title>
        <authorList>
            <person name="Wang Y."/>
            <person name="Berthold D.E."/>
            <person name="Hu J."/>
            <person name="Lefler F.W."/>
            <person name="Laughinghouse H.D. IV."/>
        </authorList>
    </citation>
    <scope>NUCLEOTIDE SEQUENCE [LARGE SCALE GENOMIC DNA]</scope>
    <source>
        <strain evidence="2 3">BLCC-M154</strain>
    </source>
</reference>
<dbReference type="EMBL" id="JAQOSP010000049">
    <property type="protein sequence ID" value="MDJ1169200.1"/>
    <property type="molecule type" value="Genomic_DNA"/>
</dbReference>
<gene>
    <name evidence="2" type="ORF">PMG71_07165</name>
</gene>
<dbReference type="Proteomes" id="UP001235303">
    <property type="component" value="Unassembled WGS sequence"/>
</dbReference>
<dbReference type="RefSeq" id="WP_283752961.1">
    <property type="nucleotide sequence ID" value="NZ_JAQOSP010000049.1"/>
</dbReference>
<evidence type="ECO:0000256" key="1">
    <source>
        <dbReference type="SAM" id="MobiDB-lite"/>
    </source>
</evidence>
<name>A0ABT7AQL5_9CYAN</name>
<proteinExistence type="predicted"/>
<comment type="caution">
    <text evidence="2">The sequence shown here is derived from an EMBL/GenBank/DDBJ whole genome shotgun (WGS) entry which is preliminary data.</text>
</comment>
<evidence type="ECO:0000313" key="2">
    <source>
        <dbReference type="EMBL" id="MDJ1169200.1"/>
    </source>
</evidence>
<accession>A0ABT7AQL5</accession>
<organism evidence="2 3">
    <name type="scientific">Roseofilum acuticapitatum BLCC-M154</name>
    <dbReference type="NCBI Taxonomy" id="3022444"/>
    <lineage>
        <taxon>Bacteria</taxon>
        <taxon>Bacillati</taxon>
        <taxon>Cyanobacteriota</taxon>
        <taxon>Cyanophyceae</taxon>
        <taxon>Desertifilales</taxon>
        <taxon>Desertifilaceae</taxon>
        <taxon>Roseofilum</taxon>
        <taxon>Roseofilum acuticapitatum</taxon>
    </lineage>
</organism>
<keyword evidence="3" id="KW-1185">Reference proteome</keyword>
<feature type="region of interest" description="Disordered" evidence="1">
    <location>
        <begin position="212"/>
        <end position="232"/>
    </location>
</feature>
<sequence>MIHPDDQYYEPLSPILLATLCDAANGLTNSEICEKYNISQPSPTTRFCRIYFRLGVQMEHPDSGDLIPSPFVRLKAVLKATRIGLIIYDYETSQYVPNPDFKQPDGVPVYYPPRKKKIWTVDSFSDDKVERAKEALLSGEMSPSTIVARVFKANNGESYAAAKQKLALIKEELESQGYTVPKYKHKPKGGKRGANHPWIEEENARIAEIKARKKKEEEHELVPNLWQPNPMF</sequence>